<gene>
    <name evidence="1" type="ORF">AOC05_08245</name>
</gene>
<evidence type="ECO:0000313" key="1">
    <source>
        <dbReference type="EMBL" id="ALE94101.1"/>
    </source>
</evidence>
<organism evidence="1 2">
    <name type="scientific">Arthrobacter alpinus</name>
    <dbReference type="NCBI Taxonomy" id="656366"/>
    <lineage>
        <taxon>Bacteria</taxon>
        <taxon>Bacillati</taxon>
        <taxon>Actinomycetota</taxon>
        <taxon>Actinomycetes</taxon>
        <taxon>Micrococcales</taxon>
        <taxon>Micrococcaceae</taxon>
        <taxon>Arthrobacter</taxon>
    </lineage>
</organism>
<dbReference type="AlphaFoldDB" id="A0A0M4RSM9"/>
<dbReference type="EMBL" id="CP012677">
    <property type="protein sequence ID" value="ALE94101.1"/>
    <property type="molecule type" value="Genomic_DNA"/>
</dbReference>
<dbReference type="Pfam" id="PF19736">
    <property type="entry name" value="DUF6226"/>
    <property type="match status" value="1"/>
</dbReference>
<evidence type="ECO:0000313" key="2">
    <source>
        <dbReference type="Proteomes" id="UP000062833"/>
    </source>
</evidence>
<sequence>MSEYRRPTASMEVYHDQEGLSIEYGSRWEGASPPEDSYSRVSNPTRFAPLHTVANALIEWLHETFDVVVEPDPGAAADLLLLPNEVVQAVRITPRNPASAPLTFVLTPFPGVYLHAGSLHDFHFPVCGCDACDDNVANLVQELEWTVRTVVSGGYSERLDAWPARCVEYRLEEPGVGMSSGRRGTEELPAERVKLARTVLPADGQWLPWQEL</sequence>
<dbReference type="KEGG" id="aaq:AOC05_08245"/>
<keyword evidence="2" id="KW-1185">Reference proteome</keyword>
<dbReference type="OrthoDB" id="3290597at2"/>
<dbReference type="InterPro" id="IPR045773">
    <property type="entry name" value="DUF6226"/>
</dbReference>
<dbReference type="RefSeq" id="WP_157374938.1">
    <property type="nucleotide sequence ID" value="NZ_CP012677.1"/>
</dbReference>
<accession>A0A0M4RSM9</accession>
<proteinExistence type="predicted"/>
<name>A0A0M4RSM9_9MICC</name>
<dbReference type="PATRIC" id="fig|656366.3.peg.1760"/>
<dbReference type="Proteomes" id="UP000062833">
    <property type="component" value="Chromosome"/>
</dbReference>
<reference evidence="2" key="1">
    <citation type="submission" date="2015-09" db="EMBL/GenBank/DDBJ databases">
        <title>Complete genome of Arthrobacter alpinus strain R3.8.</title>
        <authorList>
            <person name="See-Too W.S."/>
            <person name="Chan K.G."/>
        </authorList>
    </citation>
    <scope>NUCLEOTIDE SEQUENCE [LARGE SCALE GENOMIC DNA]</scope>
    <source>
        <strain evidence="2">R3.8</strain>
    </source>
</reference>
<protein>
    <submittedName>
        <fullName evidence="1">Uncharacterized protein</fullName>
    </submittedName>
</protein>